<feature type="domain" description="DRBM" evidence="5">
    <location>
        <begin position="168"/>
        <end position="247"/>
    </location>
</feature>
<dbReference type="Proteomes" id="UP000029121">
    <property type="component" value="Unassembled WGS sequence"/>
</dbReference>
<dbReference type="KEGG" id="crb:17891753"/>
<dbReference type="OrthoDB" id="1111614at2759"/>
<dbReference type="Gene3D" id="1.10.1520.10">
    <property type="entry name" value="Ribonuclease III domain"/>
    <property type="match status" value="2"/>
</dbReference>
<dbReference type="SUPFAM" id="SSF69065">
    <property type="entry name" value="RNase III domain-like"/>
    <property type="match status" value="2"/>
</dbReference>
<evidence type="ECO:0000256" key="2">
    <source>
        <dbReference type="ARBA" id="ARBA00022884"/>
    </source>
</evidence>
<evidence type="ECO:0000313" key="8">
    <source>
        <dbReference type="Proteomes" id="UP000029121"/>
    </source>
</evidence>
<feature type="compositionally biased region" description="Basic and acidic residues" evidence="4">
    <location>
        <begin position="1019"/>
        <end position="1044"/>
    </location>
</feature>
<dbReference type="GO" id="GO:0030422">
    <property type="term" value="P:siRNA processing"/>
    <property type="evidence" value="ECO:0007669"/>
    <property type="project" value="TreeGrafter"/>
</dbReference>
<dbReference type="Pfam" id="PF00035">
    <property type="entry name" value="dsrm"/>
    <property type="match status" value="1"/>
</dbReference>
<dbReference type="InterPro" id="IPR014720">
    <property type="entry name" value="dsRBD_dom"/>
</dbReference>
<dbReference type="EMBL" id="KB870807">
    <property type="protein sequence ID" value="EOA29774.1"/>
    <property type="molecule type" value="Genomic_DNA"/>
</dbReference>
<evidence type="ECO:0000256" key="3">
    <source>
        <dbReference type="PROSITE-ProRule" id="PRU00266"/>
    </source>
</evidence>
<dbReference type="PROSITE" id="PS50142">
    <property type="entry name" value="RNASE_3_2"/>
    <property type="match status" value="2"/>
</dbReference>
<dbReference type="AlphaFoldDB" id="R0HJA2"/>
<evidence type="ECO:0000313" key="7">
    <source>
        <dbReference type="EMBL" id="EOA29774.1"/>
    </source>
</evidence>
<name>R0HJA2_9BRAS</name>
<dbReference type="Gene3D" id="3.30.160.20">
    <property type="match status" value="3"/>
</dbReference>
<dbReference type="eggNOG" id="KOG0701">
    <property type="taxonomic scope" value="Eukaryota"/>
</dbReference>
<keyword evidence="8" id="KW-1185">Reference proteome</keyword>
<dbReference type="SUPFAM" id="SSF54768">
    <property type="entry name" value="dsRNA-binding domain-like"/>
    <property type="match status" value="3"/>
</dbReference>
<dbReference type="PANTHER" id="PTHR14950">
    <property type="entry name" value="DICER-RELATED"/>
    <property type="match status" value="1"/>
</dbReference>
<proteinExistence type="predicted"/>
<dbReference type="InterPro" id="IPR036389">
    <property type="entry name" value="RNase_III_sf"/>
</dbReference>
<dbReference type="CDD" id="cd00048">
    <property type="entry name" value="DSRM_SF"/>
    <property type="match status" value="2"/>
</dbReference>
<dbReference type="GO" id="GO:0003723">
    <property type="term" value="F:RNA binding"/>
    <property type="evidence" value="ECO:0007669"/>
    <property type="project" value="UniProtKB-UniRule"/>
</dbReference>
<dbReference type="SMART" id="SM00358">
    <property type="entry name" value="DSRM"/>
    <property type="match status" value="4"/>
</dbReference>
<feature type="region of interest" description="Disordered" evidence="4">
    <location>
        <begin position="1019"/>
        <end position="1092"/>
    </location>
</feature>
<accession>R0HJA2</accession>
<evidence type="ECO:0000259" key="5">
    <source>
        <dbReference type="PROSITE" id="PS50137"/>
    </source>
</evidence>
<keyword evidence="1" id="KW-0378">Hydrolase</keyword>
<dbReference type="GO" id="GO:0005737">
    <property type="term" value="C:cytoplasm"/>
    <property type="evidence" value="ECO:0007669"/>
    <property type="project" value="TreeGrafter"/>
</dbReference>
<dbReference type="STRING" id="81985.R0HJA2"/>
<dbReference type="GO" id="GO:0004525">
    <property type="term" value="F:ribonuclease III activity"/>
    <property type="evidence" value="ECO:0007669"/>
    <property type="project" value="InterPro"/>
</dbReference>
<dbReference type="PANTHER" id="PTHR14950:SF49">
    <property type="entry name" value="RIBONUCLEASE 3-LIKE PROTEIN 2-RELATED"/>
    <property type="match status" value="1"/>
</dbReference>
<dbReference type="CDD" id="cd00593">
    <property type="entry name" value="RIBOc"/>
    <property type="match status" value="2"/>
</dbReference>
<feature type="compositionally biased region" description="Polar residues" evidence="4">
    <location>
        <begin position="1056"/>
        <end position="1075"/>
    </location>
</feature>
<dbReference type="InterPro" id="IPR000999">
    <property type="entry name" value="RNase_III_dom"/>
</dbReference>
<gene>
    <name evidence="7" type="ORF">CARUB_v10012865mg</name>
</gene>
<keyword evidence="2 3" id="KW-0694">RNA-binding</keyword>
<feature type="domain" description="RNase III" evidence="6">
    <location>
        <begin position="682"/>
        <end position="822"/>
    </location>
</feature>
<protein>
    <submittedName>
        <fullName evidence="7">Uncharacterized protein</fullName>
    </submittedName>
</protein>
<evidence type="ECO:0000256" key="1">
    <source>
        <dbReference type="ARBA" id="ARBA00022801"/>
    </source>
</evidence>
<feature type="domain" description="RNase III" evidence="6">
    <location>
        <begin position="4"/>
        <end position="153"/>
    </location>
</feature>
<dbReference type="Pfam" id="PF14709">
    <property type="entry name" value="DND1_DSRM"/>
    <property type="match status" value="2"/>
</dbReference>
<feature type="domain" description="DRBM" evidence="5">
    <location>
        <begin position="511"/>
        <end position="586"/>
    </location>
</feature>
<dbReference type="PROSITE" id="PS00517">
    <property type="entry name" value="RNASE_3_1"/>
    <property type="match status" value="1"/>
</dbReference>
<dbReference type="PROSITE" id="PS50137">
    <property type="entry name" value="DS_RBD"/>
    <property type="match status" value="2"/>
</dbReference>
<evidence type="ECO:0000256" key="4">
    <source>
        <dbReference type="SAM" id="MobiDB-lite"/>
    </source>
</evidence>
<sequence>MEPVETVEKILNYSFKDKNLLKEAITLTSCSNMESPALFERLEFLGDSVVGLAFTNYTILTYPDVKISPKELHKIRSASASNETFARVAVKHKLHQCLVFEDYDPKTEAQIEEFVEVVSKEDEPLPYGGAVRAPKILADLIESIAGAIFIDVDFDMQRFWEIFRGLVEPIYTLDCLGEPPQERLFLRLSHLVDKIGKPIKFVSSTDQENRNVCEVYVGNKFVSSGIANSIESAKQSAAKIALYNLSAWPIKKTVDEKSLKVEIEDARKKLFEICSTEKLRLQSGSSSLLTTSENPVIPDETVMDEDSLNVELEDVKRKLFEICAMEKKTESSSLQTASEKPLTYEVRPTKMDVDEVSPHVEHEDVKGESFKVCSAEKLRSQTKSSSLPTTSKHLLTDEKTQEKVVFDEDSPHVESFKVCSAEKLPSQTKSSSLPTASKNLLTDEKTQEQIVIDEVSPNVEPEVAKGKLSEIFSTKQLQIQIGSSSSSTTFTNPLTYEMTIKRAVDEDIPKGMSLKLSKICADNKWPKPIFSFKDQPGRKNKRRFVCSTKIEIPTVESTFHMKGDRGFKKKQAENSAAYYMIRALESCRVISNLQIYESKDAEEAVASPVISNLQMYESKDAVEAVASPVILNPQIYESEDAVQAVVSPVICSPQMYESKDAVEAVASPVIRKLQMCESKDAVEAMEKILNYSFTNKNLLREALQYKSSNSLLRQRLIFAGEPALSLVFTKHMYITYPKLEPNELEHLRTANISLDRLSRLVVKQGIYRFLIGNVPEQREKIIKFIELMGKEDDPDPYKLVKSPRLLVDIVYSIAGAVYIDVNLDVKRFWEILRVLFEPIPTLDDMRQQQPDIMLTLFCFGYKHGKRVEFRYRKTGNRSTIGEVYLDDKFIACGYPNKCSNIAKMSAAKAALKTLSETMPVEMVMNDYIEYEDAKEKLIGICKDRKWPNPVFSFQSFSKGYVYTVEVETSTEEGTLRVNGFLRKRKKVAENNAASHMIRTLKSSPLSRIVKQLQLQQLTDEKKDRKVQRSLEKKTRQSLDSEANLHSKKRKLESLDENGNLQSLDENENPQPQNSLDESKNPQLHPKKKRKMQ</sequence>
<dbReference type="SMART" id="SM00535">
    <property type="entry name" value="RIBOc"/>
    <property type="match status" value="2"/>
</dbReference>
<evidence type="ECO:0000259" key="6">
    <source>
        <dbReference type="PROSITE" id="PS50142"/>
    </source>
</evidence>
<reference evidence="8" key="1">
    <citation type="journal article" date="2013" name="Nat. Genet.">
        <title>The Capsella rubella genome and the genomic consequences of rapid mating system evolution.</title>
        <authorList>
            <person name="Slotte T."/>
            <person name="Hazzouri K.M."/>
            <person name="Agren J.A."/>
            <person name="Koenig D."/>
            <person name="Maumus F."/>
            <person name="Guo Y.L."/>
            <person name="Steige K."/>
            <person name="Platts A.E."/>
            <person name="Escobar J.S."/>
            <person name="Newman L.K."/>
            <person name="Wang W."/>
            <person name="Mandakova T."/>
            <person name="Vello E."/>
            <person name="Smith L.M."/>
            <person name="Henz S.R."/>
            <person name="Steffen J."/>
            <person name="Takuno S."/>
            <person name="Brandvain Y."/>
            <person name="Coop G."/>
            <person name="Andolfatto P."/>
            <person name="Hu T.T."/>
            <person name="Blanchette M."/>
            <person name="Clark R.M."/>
            <person name="Quesneville H."/>
            <person name="Nordborg M."/>
            <person name="Gaut B.S."/>
            <person name="Lysak M.A."/>
            <person name="Jenkins J."/>
            <person name="Grimwood J."/>
            <person name="Chapman J."/>
            <person name="Prochnik S."/>
            <person name="Shu S."/>
            <person name="Rokhsar D."/>
            <person name="Schmutz J."/>
            <person name="Weigel D."/>
            <person name="Wright S.I."/>
        </authorList>
    </citation>
    <scope>NUCLEOTIDE SEQUENCE [LARGE SCALE GENOMIC DNA]</scope>
    <source>
        <strain evidence="8">cv. Monte Gargano</strain>
    </source>
</reference>
<organism evidence="7 8">
    <name type="scientific">Capsella rubella</name>
    <dbReference type="NCBI Taxonomy" id="81985"/>
    <lineage>
        <taxon>Eukaryota</taxon>
        <taxon>Viridiplantae</taxon>
        <taxon>Streptophyta</taxon>
        <taxon>Embryophyta</taxon>
        <taxon>Tracheophyta</taxon>
        <taxon>Spermatophyta</taxon>
        <taxon>Magnoliopsida</taxon>
        <taxon>eudicotyledons</taxon>
        <taxon>Gunneridae</taxon>
        <taxon>Pentapetalae</taxon>
        <taxon>rosids</taxon>
        <taxon>malvids</taxon>
        <taxon>Brassicales</taxon>
        <taxon>Brassicaceae</taxon>
        <taxon>Camelineae</taxon>
        <taxon>Capsella</taxon>
    </lineage>
</organism>
<dbReference type="GO" id="GO:0005634">
    <property type="term" value="C:nucleus"/>
    <property type="evidence" value="ECO:0007669"/>
    <property type="project" value="TreeGrafter"/>
</dbReference>
<dbReference type="Pfam" id="PF00636">
    <property type="entry name" value="Ribonuclease_3"/>
    <property type="match status" value="2"/>
</dbReference>